<dbReference type="AlphaFoldDB" id="G7WJ41"/>
<gene>
    <name evidence="2" type="ordered locus">Desor_4956</name>
</gene>
<dbReference type="EMBL" id="CP003108">
    <property type="protein sequence ID" value="AET70353.1"/>
    <property type="molecule type" value="Genomic_DNA"/>
</dbReference>
<reference evidence="3" key="1">
    <citation type="submission" date="2011-11" db="EMBL/GenBank/DDBJ databases">
        <title>Complete sequence of Desulfosporosinus orientis DSM 765.</title>
        <authorList>
            <person name="Lucas S."/>
            <person name="Han J."/>
            <person name="Lapidus A."/>
            <person name="Cheng J.-F."/>
            <person name="Goodwin L."/>
            <person name="Pitluck S."/>
            <person name="Peters L."/>
            <person name="Ovchinnikova G."/>
            <person name="Teshima H."/>
            <person name="Detter J.C."/>
            <person name="Han C."/>
            <person name="Tapia R."/>
            <person name="Land M."/>
            <person name="Hauser L."/>
            <person name="Kyrpides N."/>
            <person name="Ivanova N."/>
            <person name="Pagani I."/>
            <person name="Pester M."/>
            <person name="Spring S."/>
            <person name="Ollivier B."/>
            <person name="Rattei T."/>
            <person name="Klenk H.-P."/>
            <person name="Wagner M."/>
            <person name="Loy A."/>
            <person name="Woyke T."/>
        </authorList>
    </citation>
    <scope>NUCLEOTIDE SEQUENCE [LARGE SCALE GENOMIC DNA]</scope>
    <source>
        <strain evidence="3">ATCC 19365 / DSM 765 / NCIMB 8382 / VKM B-1628</strain>
    </source>
</reference>
<name>G7WJ41_DESOD</name>
<evidence type="ECO:0000313" key="3">
    <source>
        <dbReference type="Proteomes" id="UP000006346"/>
    </source>
</evidence>
<keyword evidence="1" id="KW-1133">Transmembrane helix</keyword>
<reference evidence="2 3" key="2">
    <citation type="journal article" date="2012" name="J. Bacteriol.">
        <title>Complete genome sequences of Desulfosporosinus orientis DSM765T, Desulfosporosinus youngiae DSM17734T, Desulfosporosinus meridiei DSM13257T, and Desulfosporosinus acidiphilus DSM22704T.</title>
        <authorList>
            <person name="Pester M."/>
            <person name="Brambilla E."/>
            <person name="Alazard D."/>
            <person name="Rattei T."/>
            <person name="Weinmaier T."/>
            <person name="Han J."/>
            <person name="Lucas S."/>
            <person name="Lapidus A."/>
            <person name="Cheng J.F."/>
            <person name="Goodwin L."/>
            <person name="Pitluck S."/>
            <person name="Peters L."/>
            <person name="Ovchinnikova G."/>
            <person name="Teshima H."/>
            <person name="Detter J.C."/>
            <person name="Han C.S."/>
            <person name="Tapia R."/>
            <person name="Land M.L."/>
            <person name="Hauser L."/>
            <person name="Kyrpides N.C."/>
            <person name="Ivanova N.N."/>
            <person name="Pagani I."/>
            <person name="Huntmann M."/>
            <person name="Wei C.L."/>
            <person name="Davenport K.W."/>
            <person name="Daligault H."/>
            <person name="Chain P.S."/>
            <person name="Chen A."/>
            <person name="Mavromatis K."/>
            <person name="Markowitz V."/>
            <person name="Szeto E."/>
            <person name="Mikhailova N."/>
            <person name="Pati A."/>
            <person name="Wagner M."/>
            <person name="Woyke T."/>
            <person name="Ollivier B."/>
            <person name="Klenk H.P."/>
            <person name="Spring S."/>
            <person name="Loy A."/>
        </authorList>
    </citation>
    <scope>NUCLEOTIDE SEQUENCE [LARGE SCALE GENOMIC DNA]</scope>
    <source>
        <strain evidence="3">ATCC 19365 / DSM 765 / NCIMB 8382 / VKM B-1628</strain>
    </source>
</reference>
<proteinExistence type="predicted"/>
<organism evidence="2 3">
    <name type="scientific">Desulfosporosinus orientis (strain ATCC 19365 / DSM 765 / NCIMB 8382 / VKM B-1628 / Singapore I)</name>
    <name type="common">Desulfotomaculum orientis</name>
    <dbReference type="NCBI Taxonomy" id="768706"/>
    <lineage>
        <taxon>Bacteria</taxon>
        <taxon>Bacillati</taxon>
        <taxon>Bacillota</taxon>
        <taxon>Clostridia</taxon>
        <taxon>Eubacteriales</taxon>
        <taxon>Desulfitobacteriaceae</taxon>
        <taxon>Desulfosporosinus</taxon>
    </lineage>
</organism>
<keyword evidence="1" id="KW-0472">Membrane</keyword>
<dbReference type="STRING" id="768706.Desor_4956"/>
<accession>G7WJ41</accession>
<dbReference type="HOGENOM" id="CLU_2092874_0_0_9"/>
<protein>
    <submittedName>
        <fullName evidence="2">Uncharacterized protein</fullName>
    </submittedName>
</protein>
<evidence type="ECO:0000256" key="1">
    <source>
        <dbReference type="SAM" id="Phobius"/>
    </source>
</evidence>
<evidence type="ECO:0000313" key="2">
    <source>
        <dbReference type="EMBL" id="AET70353.1"/>
    </source>
</evidence>
<dbReference type="KEGG" id="dor:Desor_4956"/>
<feature type="transmembrane region" description="Helical" evidence="1">
    <location>
        <begin position="72"/>
        <end position="93"/>
    </location>
</feature>
<feature type="transmembrane region" description="Helical" evidence="1">
    <location>
        <begin position="12"/>
        <end position="31"/>
    </location>
</feature>
<sequence>MEPIFSSKKRIIKITYVTLVFVLFLVLNFSVSKGITPNGGDLEVIIGGQSILQNQTILTDAYSGENGKDTRYTGGISDDCLFLALIWVIYFNWRYKSVLYWSRRYTLVSLCVRMDE</sequence>
<dbReference type="Proteomes" id="UP000006346">
    <property type="component" value="Chromosome"/>
</dbReference>
<keyword evidence="3" id="KW-1185">Reference proteome</keyword>
<keyword evidence="1" id="KW-0812">Transmembrane</keyword>